<gene>
    <name evidence="8" type="primary">murE</name>
    <name evidence="13" type="ORF">GW534_00180</name>
</gene>
<dbReference type="Gene3D" id="3.90.190.20">
    <property type="entry name" value="Mur ligase, C-terminal domain"/>
    <property type="match status" value="1"/>
</dbReference>
<comment type="function">
    <text evidence="8">Catalyzes the addition of meso-diaminopimelic acid to the nucleotide precursor UDP-N-acetylmuramoyl-L-alanyl-D-glutamate (UMAG) in the biosynthesis of bacterial cell-wall peptidoglycan.</text>
</comment>
<evidence type="ECO:0000256" key="3">
    <source>
        <dbReference type="ARBA" id="ARBA00022618"/>
    </source>
</evidence>
<evidence type="ECO:0000256" key="8">
    <source>
        <dbReference type="HAMAP-Rule" id="MF_00208"/>
    </source>
</evidence>
<comment type="caution">
    <text evidence="13">The sequence shown here is derived from an EMBL/GenBank/DDBJ whole genome shotgun (WGS) entry which is preliminary data.</text>
</comment>
<evidence type="ECO:0000259" key="10">
    <source>
        <dbReference type="Pfam" id="PF01225"/>
    </source>
</evidence>
<feature type="binding site" evidence="8">
    <location>
        <position position="460"/>
    </location>
    <ligand>
        <name>meso-2,6-diaminopimelate</name>
        <dbReference type="ChEBI" id="CHEBI:57791"/>
    </ligand>
</feature>
<sequence>MELHTLVNVLPFAKIINDNGKIDIQSIEQDTRKVTNNTLFICIEGDKFDGHNFAHDAVKKGAVAVVANREIPDLRVPTIIVRDTKRAMAMLADVFYGHPSQQLFLIGVTGTNGKTSVSHIVDHIFNEAGKQTGLIGTLYTKIGEQKLETVNTTPDSITLQKTFQQMIQNGIDVVSMEVSSHALIQGRTWGCDYDVAVFTNLTQDHLDYHKTMDEYKKAKSLLFSQLGNQYSESRPKFAVLNGDDPVSDEYSRMTAANVITYGIESPSDVQAKNIRFTANGTSFDLETPVGHTTVETNLIGKFNVYNVLSAIAVGIAANLPIDTIVNSLRSFQSVPGRFELVKAGQSFPVIVDYAHTPDSLENVLQTVKSLSKDANIFCVVGCGGDRDRTKRPLMAQVACKYATNPIFTSDNPRTEDPKQILDDMVQGVIGLQYEVIQDRKEAIYHAIQHANNGDIVVIAGKGHEDYQIIGETKYDFDDRIVAKEAIEAKVANTIKKEEQ</sequence>
<dbReference type="Proteomes" id="UP000743899">
    <property type="component" value="Unassembled WGS sequence"/>
</dbReference>
<feature type="binding site" evidence="8">
    <location>
        <position position="187"/>
    </location>
    <ligand>
        <name>UDP-N-acetyl-alpha-D-muramoyl-L-alanyl-D-glutamate</name>
        <dbReference type="ChEBI" id="CHEBI:83900"/>
    </ligand>
</feature>
<keyword evidence="4 8" id="KW-0133">Cell shape</keyword>
<protein>
    <recommendedName>
        <fullName evidence="8">UDP-N-acetylmuramoyl-L-alanyl-D-glutamate--2,6-diaminopimelate ligase</fullName>
        <ecNumber evidence="8">6.3.2.13</ecNumber>
    </recommendedName>
    <alternativeName>
        <fullName evidence="8">Meso-A2pm-adding enzyme</fullName>
    </alternativeName>
    <alternativeName>
        <fullName evidence="8">Meso-diaminopimelate-adding enzyme</fullName>
    </alternativeName>
    <alternativeName>
        <fullName evidence="8">UDP-MurNAc-L-Ala-D-Glu:meso-diaminopimelate ligase</fullName>
    </alternativeName>
    <alternativeName>
        <fullName evidence="8">UDP-MurNAc-tripeptide synthetase</fullName>
    </alternativeName>
    <alternativeName>
        <fullName evidence="8">UDP-N-acetylmuramyl-tripeptide synthetase</fullName>
    </alternativeName>
</protein>
<comment type="pathway">
    <text evidence="1 8 9">Cell wall biogenesis; peptidoglycan biosynthesis.</text>
</comment>
<evidence type="ECO:0000259" key="11">
    <source>
        <dbReference type="Pfam" id="PF02875"/>
    </source>
</evidence>
<keyword evidence="8" id="KW-0067">ATP-binding</keyword>
<comment type="subcellular location">
    <subcellularLocation>
        <location evidence="8 9">Cytoplasm</location>
    </subcellularLocation>
</comment>
<evidence type="ECO:0000256" key="7">
    <source>
        <dbReference type="ARBA" id="ARBA00023316"/>
    </source>
</evidence>
<keyword evidence="6 8" id="KW-0131">Cell cycle</keyword>
<dbReference type="Gene3D" id="3.40.1190.10">
    <property type="entry name" value="Mur-like, catalytic domain"/>
    <property type="match status" value="1"/>
</dbReference>
<evidence type="ECO:0000256" key="5">
    <source>
        <dbReference type="ARBA" id="ARBA00022984"/>
    </source>
</evidence>
<keyword evidence="3 8" id="KW-0132">Cell division</keyword>
<comment type="PTM">
    <text evidence="8">Carboxylation is probably crucial for Mg(2+) binding and, consequently, for the gamma-phosphate positioning of ATP.</text>
</comment>
<feature type="binding site" evidence="8">
    <location>
        <position position="31"/>
    </location>
    <ligand>
        <name>UDP-N-acetyl-alpha-D-muramoyl-L-alanyl-D-glutamate</name>
        <dbReference type="ChEBI" id="CHEBI:83900"/>
    </ligand>
</feature>
<comment type="cofactor">
    <cofactor evidence="8">
        <name>Mg(2+)</name>
        <dbReference type="ChEBI" id="CHEBI:18420"/>
    </cofactor>
</comment>
<dbReference type="InterPro" id="IPR004101">
    <property type="entry name" value="Mur_ligase_C"/>
</dbReference>
<feature type="binding site" evidence="8">
    <location>
        <position position="386"/>
    </location>
    <ligand>
        <name>meso-2,6-diaminopimelate</name>
        <dbReference type="ChEBI" id="CHEBI:57791"/>
    </ligand>
</feature>
<dbReference type="NCBIfam" id="NF001126">
    <property type="entry name" value="PRK00139.1-4"/>
    <property type="match status" value="1"/>
</dbReference>
<dbReference type="NCBIfam" id="TIGR01085">
    <property type="entry name" value="murE"/>
    <property type="match status" value="1"/>
</dbReference>
<comment type="catalytic activity">
    <reaction evidence="8">
        <text>UDP-N-acetyl-alpha-D-muramoyl-L-alanyl-D-glutamate + meso-2,6-diaminopimelate + ATP = UDP-N-acetyl-alpha-D-muramoyl-L-alanyl-gamma-D-glutamyl-meso-2,6-diaminopimelate + ADP + phosphate + H(+)</text>
        <dbReference type="Rhea" id="RHEA:23676"/>
        <dbReference type="ChEBI" id="CHEBI:15378"/>
        <dbReference type="ChEBI" id="CHEBI:30616"/>
        <dbReference type="ChEBI" id="CHEBI:43474"/>
        <dbReference type="ChEBI" id="CHEBI:57791"/>
        <dbReference type="ChEBI" id="CHEBI:83900"/>
        <dbReference type="ChEBI" id="CHEBI:83905"/>
        <dbReference type="ChEBI" id="CHEBI:456216"/>
        <dbReference type="EC" id="6.3.2.13"/>
    </reaction>
</comment>
<reference evidence="13 14" key="1">
    <citation type="submission" date="2020-01" db="EMBL/GenBank/DDBJ databases">
        <title>A novel Bacillus sp. from Pasinler.</title>
        <authorList>
            <person name="Adiguzel A."/>
            <person name="Ay H."/>
            <person name="Baltaci M.O."/>
        </authorList>
    </citation>
    <scope>NUCLEOTIDE SEQUENCE [LARGE SCALE GENOMIC DNA]</scope>
    <source>
        <strain evidence="13 14">P1</strain>
    </source>
</reference>
<dbReference type="InterPro" id="IPR013221">
    <property type="entry name" value="Mur_ligase_cen"/>
</dbReference>
<keyword evidence="7 8" id="KW-0961">Cell wall biogenesis/degradation</keyword>
<evidence type="ECO:0000313" key="14">
    <source>
        <dbReference type="Proteomes" id="UP000743899"/>
    </source>
</evidence>
<keyword evidence="5 8" id="KW-0573">Peptidoglycan synthesis</keyword>
<dbReference type="EC" id="6.3.2.13" evidence="8"/>
<comment type="similarity">
    <text evidence="2 8">Belongs to the MurCDEF family. MurE subfamily.</text>
</comment>
<feature type="modified residue" description="N6-carboxylysine" evidence="8">
    <location>
        <position position="219"/>
    </location>
</feature>
<dbReference type="InterPro" id="IPR036615">
    <property type="entry name" value="Mur_ligase_C_dom_sf"/>
</dbReference>
<name>A0ABX0A0X0_9BACI</name>
<feature type="binding site" evidence="8">
    <location>
        <position position="464"/>
    </location>
    <ligand>
        <name>meso-2,6-diaminopimelate</name>
        <dbReference type="ChEBI" id="CHEBI:57791"/>
    </ligand>
</feature>
<proteinExistence type="inferred from homology"/>
<accession>A0ABX0A0X0</accession>
<feature type="binding site" evidence="8">
    <location>
        <position position="151"/>
    </location>
    <ligand>
        <name>UDP-N-acetyl-alpha-D-muramoyl-L-alanyl-D-glutamate</name>
        <dbReference type="ChEBI" id="CHEBI:83900"/>
    </ligand>
</feature>
<feature type="domain" description="Mur ligase central" evidence="12">
    <location>
        <begin position="108"/>
        <end position="313"/>
    </location>
</feature>
<dbReference type="NCBIfam" id="NF001124">
    <property type="entry name" value="PRK00139.1-2"/>
    <property type="match status" value="1"/>
</dbReference>
<dbReference type="PANTHER" id="PTHR23135:SF4">
    <property type="entry name" value="UDP-N-ACETYLMURAMOYL-L-ALANYL-D-GLUTAMATE--2,6-DIAMINOPIMELATE LIGASE MURE HOMOLOG, CHLOROPLASTIC"/>
    <property type="match status" value="1"/>
</dbReference>
<evidence type="ECO:0000313" key="13">
    <source>
        <dbReference type="EMBL" id="NCU16191.1"/>
    </source>
</evidence>
<keyword evidence="8" id="KW-0547">Nucleotide-binding</keyword>
<feature type="binding site" evidence="8">
    <location>
        <position position="179"/>
    </location>
    <ligand>
        <name>UDP-N-acetyl-alpha-D-muramoyl-L-alanyl-D-glutamate</name>
        <dbReference type="ChEBI" id="CHEBI:83900"/>
    </ligand>
</feature>
<dbReference type="Pfam" id="PF02875">
    <property type="entry name" value="Mur_ligase_C"/>
    <property type="match status" value="1"/>
</dbReference>
<keyword evidence="8" id="KW-0460">Magnesium</keyword>
<feature type="binding site" evidence="8">
    <location>
        <position position="185"/>
    </location>
    <ligand>
        <name>UDP-N-acetyl-alpha-D-muramoyl-L-alanyl-D-glutamate</name>
        <dbReference type="ChEBI" id="CHEBI:83900"/>
    </ligand>
</feature>
<feature type="binding site" evidence="8">
    <location>
        <begin position="152"/>
        <end position="153"/>
    </location>
    <ligand>
        <name>UDP-N-acetyl-alpha-D-muramoyl-L-alanyl-D-glutamate</name>
        <dbReference type="ChEBI" id="CHEBI:83900"/>
    </ligand>
</feature>
<dbReference type="SUPFAM" id="SSF63418">
    <property type="entry name" value="MurE/MurF N-terminal domain"/>
    <property type="match status" value="1"/>
</dbReference>
<evidence type="ECO:0000256" key="2">
    <source>
        <dbReference type="ARBA" id="ARBA00005898"/>
    </source>
</evidence>
<evidence type="ECO:0000256" key="6">
    <source>
        <dbReference type="ARBA" id="ARBA00023306"/>
    </source>
</evidence>
<dbReference type="GO" id="GO:0008765">
    <property type="term" value="F:UDP-N-acetylmuramoylalanyl-D-glutamate-2,6-diaminopimelate ligase activity"/>
    <property type="evidence" value="ECO:0007669"/>
    <property type="project" value="UniProtKB-EC"/>
</dbReference>
<dbReference type="PANTHER" id="PTHR23135">
    <property type="entry name" value="MUR LIGASE FAMILY MEMBER"/>
    <property type="match status" value="1"/>
</dbReference>
<keyword evidence="8 13" id="KW-0436">Ligase</keyword>
<evidence type="ECO:0000256" key="9">
    <source>
        <dbReference type="RuleBase" id="RU004135"/>
    </source>
</evidence>
<feature type="domain" description="Mur ligase C-terminal" evidence="11">
    <location>
        <begin position="336"/>
        <end position="462"/>
    </location>
</feature>
<feature type="binding site" evidence="8">
    <location>
        <begin position="110"/>
        <end position="116"/>
    </location>
    <ligand>
        <name>ATP</name>
        <dbReference type="ChEBI" id="CHEBI:30616"/>
    </ligand>
</feature>
<comment type="caution">
    <text evidence="8">Lacks conserved residue(s) required for the propagation of feature annotation.</text>
</comment>
<evidence type="ECO:0000256" key="4">
    <source>
        <dbReference type="ARBA" id="ARBA00022960"/>
    </source>
</evidence>
<evidence type="ECO:0000259" key="12">
    <source>
        <dbReference type="Pfam" id="PF08245"/>
    </source>
</evidence>
<dbReference type="Pfam" id="PF01225">
    <property type="entry name" value="Mur_ligase"/>
    <property type="match status" value="1"/>
</dbReference>
<dbReference type="EMBL" id="JAACYS010000001">
    <property type="protein sequence ID" value="NCU16191.1"/>
    <property type="molecule type" value="Genomic_DNA"/>
</dbReference>
<dbReference type="InterPro" id="IPR035911">
    <property type="entry name" value="MurE/MurF_N"/>
</dbReference>
<dbReference type="InterPro" id="IPR000713">
    <property type="entry name" value="Mur_ligase_N"/>
</dbReference>
<feature type="domain" description="Mur ligase N-terminal catalytic" evidence="10">
    <location>
        <begin position="24"/>
        <end position="96"/>
    </location>
</feature>
<dbReference type="InterPro" id="IPR005761">
    <property type="entry name" value="UDP-N-AcMur-Glu-dNH2Pim_ligase"/>
</dbReference>
<dbReference type="Pfam" id="PF08245">
    <property type="entry name" value="Mur_ligase_M"/>
    <property type="match status" value="1"/>
</dbReference>
<organism evidence="13 14">
    <name type="scientific">Pallidibacillus pasinlerensis</name>
    <dbReference type="NCBI Taxonomy" id="2703818"/>
    <lineage>
        <taxon>Bacteria</taxon>
        <taxon>Bacillati</taxon>
        <taxon>Bacillota</taxon>
        <taxon>Bacilli</taxon>
        <taxon>Bacillales</taxon>
        <taxon>Bacillaceae</taxon>
        <taxon>Pallidibacillus</taxon>
    </lineage>
</organism>
<dbReference type="InterPro" id="IPR036565">
    <property type="entry name" value="Mur-like_cat_sf"/>
</dbReference>
<feature type="binding site" evidence="8">
    <location>
        <begin position="410"/>
        <end position="413"/>
    </location>
    <ligand>
        <name>meso-2,6-diaminopimelate</name>
        <dbReference type="ChEBI" id="CHEBI:57791"/>
    </ligand>
</feature>
<dbReference type="RefSeq" id="WP_161919027.1">
    <property type="nucleotide sequence ID" value="NZ_JAACYS010000001.1"/>
</dbReference>
<dbReference type="HAMAP" id="MF_00208">
    <property type="entry name" value="MurE"/>
    <property type="match status" value="1"/>
</dbReference>
<evidence type="ECO:0000256" key="1">
    <source>
        <dbReference type="ARBA" id="ARBA00004752"/>
    </source>
</evidence>
<dbReference type="SUPFAM" id="SSF53623">
    <property type="entry name" value="MurD-like peptide ligases, catalytic domain"/>
    <property type="match status" value="1"/>
</dbReference>
<keyword evidence="8" id="KW-0963">Cytoplasm</keyword>
<dbReference type="Gene3D" id="3.40.1390.10">
    <property type="entry name" value="MurE/MurF, N-terminal domain"/>
    <property type="match status" value="1"/>
</dbReference>
<dbReference type="SUPFAM" id="SSF53244">
    <property type="entry name" value="MurD-like peptide ligases, peptide-binding domain"/>
    <property type="match status" value="1"/>
</dbReference>
<keyword evidence="14" id="KW-1185">Reference proteome</keyword>
<feature type="short sequence motif" description="Meso-diaminopimelate recognition motif" evidence="8">
    <location>
        <begin position="410"/>
        <end position="413"/>
    </location>
</feature>